<dbReference type="GO" id="GO:0032259">
    <property type="term" value="P:methylation"/>
    <property type="evidence" value="ECO:0007669"/>
    <property type="project" value="UniProtKB-KW"/>
</dbReference>
<keyword evidence="6" id="KW-0539">Nucleus</keyword>
<dbReference type="PROSITE" id="PS00092">
    <property type="entry name" value="N6_MTASE"/>
    <property type="match status" value="1"/>
</dbReference>
<evidence type="ECO:0000256" key="1">
    <source>
        <dbReference type="ARBA" id="ARBA00004123"/>
    </source>
</evidence>
<evidence type="ECO:0000313" key="8">
    <source>
        <dbReference type="Proteomes" id="UP000559027"/>
    </source>
</evidence>
<dbReference type="InterPro" id="IPR002052">
    <property type="entry name" value="DNA_methylase_N6_adenine_CS"/>
</dbReference>
<evidence type="ECO:0000256" key="2">
    <source>
        <dbReference type="ARBA" id="ARBA00006149"/>
    </source>
</evidence>
<dbReference type="FunFam" id="3.40.50.150:FF:000077">
    <property type="entry name" value="HemK methyltransferase family member 2"/>
    <property type="match status" value="1"/>
</dbReference>
<evidence type="ECO:0000256" key="6">
    <source>
        <dbReference type="ARBA" id="ARBA00023242"/>
    </source>
</evidence>
<dbReference type="InterPro" id="IPR052190">
    <property type="entry name" value="Euk-Arch_PrmC-MTase"/>
</dbReference>
<evidence type="ECO:0000313" key="7">
    <source>
        <dbReference type="EMBL" id="KAF5356240.1"/>
    </source>
</evidence>
<dbReference type="PANTHER" id="PTHR45875">
    <property type="entry name" value="METHYLTRANSFERASE N6AMT1"/>
    <property type="match status" value="1"/>
</dbReference>
<dbReference type="AlphaFoldDB" id="A0A8H5D9W9"/>
<dbReference type="GO" id="GO:0003676">
    <property type="term" value="F:nucleic acid binding"/>
    <property type="evidence" value="ECO:0007669"/>
    <property type="project" value="InterPro"/>
</dbReference>
<dbReference type="PANTHER" id="PTHR45875:SF1">
    <property type="entry name" value="METHYLTRANSFERASE N6AMT1"/>
    <property type="match status" value="1"/>
</dbReference>
<gene>
    <name evidence="7" type="ORF">D9756_004178</name>
</gene>
<comment type="caution">
    <text evidence="7">The sequence shown here is derived from an EMBL/GenBank/DDBJ whole genome shotgun (WGS) entry which is preliminary data.</text>
</comment>
<comment type="similarity">
    <text evidence="2">Belongs to the eukaryotic/archaeal PrmC-related family.</text>
</comment>
<keyword evidence="3" id="KW-0489">Methyltransferase</keyword>
<accession>A0A8H5D9W9</accession>
<evidence type="ECO:0000256" key="4">
    <source>
        <dbReference type="ARBA" id="ARBA00022679"/>
    </source>
</evidence>
<protein>
    <submittedName>
        <fullName evidence="7">Uncharacterized protein</fullName>
    </submittedName>
</protein>
<proteinExistence type="inferred from homology"/>
<sequence>MIPTPDVSHLTDKDYSIIYEPAEDTFLFLDALEADAGDLKELKALICLEVGSGSGCISSFVAQILGPSVRAISFSLAGIKVSLECINTSFASPLIHRLWHQVDIILFNPPYVPTEYEEARFAQQGKSIAGAWAGGYDGMQVTNEFLEIVEDLLSERGLFYLVALKQNNVPEIQKRMLHEHSLESKVVLQRRAGREHLFILRFKRQNPS</sequence>
<dbReference type="GO" id="GO:0035657">
    <property type="term" value="C:eRF1 methyltransferase complex"/>
    <property type="evidence" value="ECO:0007669"/>
    <property type="project" value="TreeGrafter"/>
</dbReference>
<name>A0A8H5D9W9_9AGAR</name>
<dbReference type="Gene3D" id="3.40.50.150">
    <property type="entry name" value="Vaccinia Virus protein VP39"/>
    <property type="match status" value="1"/>
</dbReference>
<dbReference type="EMBL" id="JAACJO010000007">
    <property type="protein sequence ID" value="KAF5356240.1"/>
    <property type="molecule type" value="Genomic_DNA"/>
</dbReference>
<organism evidence="7 8">
    <name type="scientific">Leucocoprinus leucothites</name>
    <dbReference type="NCBI Taxonomy" id="201217"/>
    <lineage>
        <taxon>Eukaryota</taxon>
        <taxon>Fungi</taxon>
        <taxon>Dikarya</taxon>
        <taxon>Basidiomycota</taxon>
        <taxon>Agaricomycotina</taxon>
        <taxon>Agaricomycetes</taxon>
        <taxon>Agaricomycetidae</taxon>
        <taxon>Agaricales</taxon>
        <taxon>Agaricineae</taxon>
        <taxon>Agaricaceae</taxon>
        <taxon>Leucocoprinus</taxon>
    </lineage>
</organism>
<dbReference type="Proteomes" id="UP000559027">
    <property type="component" value="Unassembled WGS sequence"/>
</dbReference>
<evidence type="ECO:0000256" key="5">
    <source>
        <dbReference type="ARBA" id="ARBA00022691"/>
    </source>
</evidence>
<evidence type="ECO:0000256" key="3">
    <source>
        <dbReference type="ARBA" id="ARBA00022603"/>
    </source>
</evidence>
<dbReference type="GO" id="GO:0005634">
    <property type="term" value="C:nucleus"/>
    <property type="evidence" value="ECO:0007669"/>
    <property type="project" value="UniProtKB-SubCell"/>
</dbReference>
<dbReference type="GO" id="GO:0008757">
    <property type="term" value="F:S-adenosylmethionine-dependent methyltransferase activity"/>
    <property type="evidence" value="ECO:0007669"/>
    <property type="project" value="TreeGrafter"/>
</dbReference>
<reference evidence="7 8" key="1">
    <citation type="journal article" date="2020" name="ISME J.">
        <title>Uncovering the hidden diversity of litter-decomposition mechanisms in mushroom-forming fungi.</title>
        <authorList>
            <person name="Floudas D."/>
            <person name="Bentzer J."/>
            <person name="Ahren D."/>
            <person name="Johansson T."/>
            <person name="Persson P."/>
            <person name="Tunlid A."/>
        </authorList>
    </citation>
    <scope>NUCLEOTIDE SEQUENCE [LARGE SCALE GENOMIC DNA]</scope>
    <source>
        <strain evidence="7 8">CBS 146.42</strain>
    </source>
</reference>
<dbReference type="OrthoDB" id="406152at2759"/>
<keyword evidence="5" id="KW-0949">S-adenosyl-L-methionine</keyword>
<comment type="subcellular location">
    <subcellularLocation>
        <location evidence="1">Nucleus</location>
    </subcellularLocation>
</comment>
<dbReference type="InterPro" id="IPR029063">
    <property type="entry name" value="SAM-dependent_MTases_sf"/>
</dbReference>
<dbReference type="SUPFAM" id="SSF53335">
    <property type="entry name" value="S-adenosyl-L-methionine-dependent methyltransferases"/>
    <property type="match status" value="1"/>
</dbReference>
<keyword evidence="8" id="KW-1185">Reference proteome</keyword>
<keyword evidence="4" id="KW-0808">Transferase</keyword>
<dbReference type="GO" id="GO:0008276">
    <property type="term" value="F:protein methyltransferase activity"/>
    <property type="evidence" value="ECO:0007669"/>
    <property type="project" value="TreeGrafter"/>
</dbReference>